<dbReference type="GO" id="GO:0003677">
    <property type="term" value="F:DNA binding"/>
    <property type="evidence" value="ECO:0007669"/>
    <property type="project" value="UniProtKB-KW"/>
</dbReference>
<dbReference type="Pfam" id="PF24844">
    <property type="entry name" value="PolC_DP2_central"/>
    <property type="match status" value="2"/>
</dbReference>
<feature type="domain" description="DNA polymerase II large subunit DP2 N-terminal" evidence="15">
    <location>
        <begin position="1"/>
        <end position="65"/>
    </location>
</feature>
<evidence type="ECO:0000256" key="10">
    <source>
        <dbReference type="ARBA" id="ARBA00023125"/>
    </source>
</evidence>
<dbReference type="InterPro" id="IPR016033">
    <property type="entry name" value="PolC_DP2_N"/>
</dbReference>
<keyword evidence="6" id="KW-0540">Nuclease</keyword>
<evidence type="ECO:0000256" key="6">
    <source>
        <dbReference type="ARBA" id="ARBA00022722"/>
    </source>
</evidence>
<keyword evidence="11" id="KW-0511">Multifunctional enzyme</keyword>
<evidence type="ECO:0000256" key="13">
    <source>
        <dbReference type="ARBA" id="ARBA00026137"/>
    </source>
</evidence>
<gene>
    <name evidence="18" type="primary">DPB1</name>
</gene>
<evidence type="ECO:0000256" key="9">
    <source>
        <dbReference type="ARBA" id="ARBA00022932"/>
    </source>
</evidence>
<keyword evidence="7" id="KW-0378">Hydrolase</keyword>
<comment type="function">
    <text evidence="12">Possesses two activities: a DNA synthesis (polymerase) and an exonucleolytic activity that degrades single-stranded DNA in the 3'- to 5'-direction. Has a template-primer preference which is characteristic of a replicative DNA polymerase.</text>
</comment>
<evidence type="ECO:0000256" key="8">
    <source>
        <dbReference type="ARBA" id="ARBA00022839"/>
    </source>
</evidence>
<sequence length="1125" mass="125450">MVNGEQTEDIECAGYREVRNIEGGRVRGGVLLVIGEGLCLKAPKIRKHTERLEIPGWEFISHFADKALAEYGGDSEGEKRRTIKKIDRFMDDIIAGRPVFGEPNTPGGFRLRYGRPRNVGLAAAAINPVSMTAMGSFLSVGTQMKIERPGKACAVTPCTELDGPSVLLNSGTFGRVQSMECWTAVESNVSEIWDNGELMLGFGEFVENNKELVPAAYQPEWFASDLCSALNTEKTVEEFSLLINTPRQDLPLGIPFTGDAEQGLNDATDRLQRRIEWHRFLRTRVYSWEDVTALADKYLTAVPPPWNLNWHDLPVEFIQDLVDSIKGARFESSGKSTDAPRMVPAPDVIWLRIPGAATNWNPADDSEPEASPGTIGELPKSIQGEWPHWLHLAEHGLVKSALLVLGVNHHHDGDDILISHGWQPLLEGLGFAIPTEDNQGLGKGPTVRIDACVHAKERLSRIADALSISRNELERVTELEQGRQKVRLAAETAARQRGASIEETDVDGSAAASEIIDSGPEDSGKLRAAEELLDEHEADGSLWVIRKCGSLRWVASAPCRVGCRMGRPEKSAPRLMKTSVNSLFPIANHGGPQRLLTVASKSGSFRVELGIRECTECGRRSPFTMCHNRNVPDEPNECGGRTEPVVERMKTNQRRKGTYQSVNLADILEVKRRNLGLDRIPEKVKAVKVLNSMERTPEPLEKGLLRAKNEIPVFKDGTVRYDMIDVPVTHFRPREIGTVWQKLTTLGYTHDIYGEPLKSDEQMLELLPQDFIASRNAEDYFIRVCRFIDELLERFYHMDPYYQVSTGEDLVGQLCIALAPHTSGGVLTRLIGWTNASAGYAHPLFHASKRRNCDGDEDAIMLLLDGLLNFSRVILPATRGGLMDAPLVLTTRLKPTELDKEALNVDATWMYDRAFYEATQSQPHPSKLVDRMDIVEARVETIGAMRGYGFTHDCDSLDSGPINSSYKILKTMIDKMNAQLALGQRLRAVEVQRVASSVIESHFLPDLRGNLVAFTRQKVRCVRCGESYRRMPLAGKCIKNPQDRDQLGRRGLRFTEDEGNHQCGGNLVLTVSEGSVRKYIKVMKHVIDHYGVSQYTRQRVDCLAASADSLFKNDRVKVYTLDDFL</sequence>
<dbReference type="GO" id="GO:0004527">
    <property type="term" value="F:exonuclease activity"/>
    <property type="evidence" value="ECO:0007669"/>
    <property type="project" value="UniProtKB-KW"/>
</dbReference>
<comment type="similarity">
    <text evidence="1">Belongs to the archaeal DNA polymerase II family.</text>
</comment>
<dbReference type="PANTHER" id="PTHR42210">
    <property type="entry name" value="DNA POLYMERASE II LARGE SUBUNIT"/>
    <property type="match status" value="1"/>
</dbReference>
<feature type="domain" description="DNA polymerase II large subunit DP2 central" evidence="16">
    <location>
        <begin position="77"/>
        <end position="232"/>
    </location>
</feature>
<feature type="domain" description="DNA polymerase II large subunit DP2 catalytic" evidence="17">
    <location>
        <begin position="681"/>
        <end position="975"/>
    </location>
</feature>
<dbReference type="GO" id="GO:0006260">
    <property type="term" value="P:DNA replication"/>
    <property type="evidence" value="ECO:0007669"/>
    <property type="project" value="UniProtKB-KW"/>
</dbReference>
<feature type="domain" description="DNA polymerase II large subunit DP2 central" evidence="16">
    <location>
        <begin position="537"/>
        <end position="651"/>
    </location>
</feature>
<dbReference type="Pfam" id="PF03833">
    <property type="entry name" value="PolC_DP2_N"/>
    <property type="match status" value="1"/>
</dbReference>
<name>A0A075GMY2_9EURY</name>
<evidence type="ECO:0000256" key="4">
    <source>
        <dbReference type="ARBA" id="ARBA00022695"/>
    </source>
</evidence>
<keyword evidence="4 18" id="KW-0548">Nucleotidyltransferase</keyword>
<dbReference type="GO" id="GO:0003887">
    <property type="term" value="F:DNA-directed DNA polymerase activity"/>
    <property type="evidence" value="ECO:0007669"/>
    <property type="project" value="UniProtKB-KW"/>
</dbReference>
<keyword evidence="10" id="KW-0238">DNA-binding</keyword>
<evidence type="ECO:0000256" key="2">
    <source>
        <dbReference type="ARBA" id="ARBA00011315"/>
    </source>
</evidence>
<dbReference type="InterPro" id="IPR056172">
    <property type="entry name" value="PolC_DP2_cat_dom"/>
</dbReference>
<dbReference type="PANTHER" id="PTHR42210:SF1">
    <property type="entry name" value="DNA POLYMERASE II LARGE SUBUNIT"/>
    <property type="match status" value="1"/>
</dbReference>
<keyword evidence="3 18" id="KW-0808">Transferase</keyword>
<keyword evidence="9" id="KW-0239">DNA-directed DNA polymerase</keyword>
<dbReference type="EMBL" id="KF900737">
    <property type="protein sequence ID" value="AIF05376.1"/>
    <property type="molecule type" value="Genomic_DNA"/>
</dbReference>
<evidence type="ECO:0000256" key="14">
    <source>
        <dbReference type="ARBA" id="ARBA00049244"/>
    </source>
</evidence>
<evidence type="ECO:0000259" key="16">
    <source>
        <dbReference type="Pfam" id="PF24844"/>
    </source>
</evidence>
<accession>A0A075GMY2</accession>
<comment type="catalytic activity">
    <reaction evidence="14">
        <text>DNA(n) + a 2'-deoxyribonucleoside 5'-triphosphate = DNA(n+1) + diphosphate</text>
        <dbReference type="Rhea" id="RHEA:22508"/>
        <dbReference type="Rhea" id="RHEA-COMP:17339"/>
        <dbReference type="Rhea" id="RHEA-COMP:17340"/>
        <dbReference type="ChEBI" id="CHEBI:33019"/>
        <dbReference type="ChEBI" id="CHEBI:61560"/>
        <dbReference type="ChEBI" id="CHEBI:173112"/>
        <dbReference type="EC" id="2.7.7.7"/>
    </reaction>
</comment>
<evidence type="ECO:0000256" key="5">
    <source>
        <dbReference type="ARBA" id="ARBA00022705"/>
    </source>
</evidence>
<keyword evidence="5" id="KW-0235">DNA replication</keyword>
<evidence type="ECO:0000256" key="3">
    <source>
        <dbReference type="ARBA" id="ARBA00022679"/>
    </source>
</evidence>
<evidence type="ECO:0000256" key="12">
    <source>
        <dbReference type="ARBA" id="ARBA00025068"/>
    </source>
</evidence>
<evidence type="ECO:0000256" key="1">
    <source>
        <dbReference type="ARBA" id="ARBA00011053"/>
    </source>
</evidence>
<evidence type="ECO:0000256" key="11">
    <source>
        <dbReference type="ARBA" id="ARBA00023268"/>
    </source>
</evidence>
<comment type="subunit">
    <text evidence="2">Heterodimer of a large subunit and a small subunit.</text>
</comment>
<proteinExistence type="inferred from homology"/>
<organism evidence="18">
    <name type="scientific">uncultured marine group II/III euryarchaeote KM3_182_B06</name>
    <dbReference type="NCBI Taxonomy" id="1457946"/>
    <lineage>
        <taxon>Archaea</taxon>
        <taxon>Methanobacteriati</taxon>
        <taxon>Methanobacteriota</taxon>
        <taxon>environmental samples</taxon>
    </lineage>
</organism>
<evidence type="ECO:0000259" key="15">
    <source>
        <dbReference type="Pfam" id="PF03833"/>
    </source>
</evidence>
<evidence type="ECO:0000313" key="18">
    <source>
        <dbReference type="EMBL" id="AIF05376.1"/>
    </source>
</evidence>
<reference evidence="18" key="1">
    <citation type="journal article" date="2014" name="Genome Biol. Evol.">
        <title>Pangenome evidence for extensive interdomain horizontal transfer affecting lineage core and shell genes in uncultured planktonic thaumarchaeota and euryarchaeota.</title>
        <authorList>
            <person name="Deschamps P."/>
            <person name="Zivanovic Y."/>
            <person name="Moreira D."/>
            <person name="Rodriguez-Valera F."/>
            <person name="Lopez-Garcia P."/>
        </authorList>
    </citation>
    <scope>NUCLEOTIDE SEQUENCE</scope>
</reference>
<dbReference type="InterPro" id="IPR056171">
    <property type="entry name" value="PolC_DP2_central_dom"/>
</dbReference>
<dbReference type="Pfam" id="PF24846">
    <property type="entry name" value="PolC_DP2_cat"/>
    <property type="match status" value="1"/>
</dbReference>
<dbReference type="AlphaFoldDB" id="A0A075GMY2"/>
<keyword evidence="8" id="KW-0269">Exonuclease</keyword>
<protein>
    <recommendedName>
        <fullName evidence="13">DNA polymerase II large subunit</fullName>
    </recommendedName>
</protein>
<evidence type="ECO:0000256" key="7">
    <source>
        <dbReference type="ARBA" id="ARBA00022801"/>
    </source>
</evidence>
<dbReference type="InterPro" id="IPR004475">
    <property type="entry name" value="PolC_DP2"/>
</dbReference>
<dbReference type="PIRSF" id="PIRSF016275">
    <property type="entry name" value="PolC_DP2"/>
    <property type="match status" value="1"/>
</dbReference>
<evidence type="ECO:0000259" key="17">
    <source>
        <dbReference type="Pfam" id="PF24846"/>
    </source>
</evidence>